<keyword evidence="1" id="KW-1133">Transmembrane helix</keyword>
<keyword evidence="3" id="KW-1185">Reference proteome</keyword>
<name>A0ABV5Z8L5_9GAMM</name>
<feature type="transmembrane region" description="Helical" evidence="1">
    <location>
        <begin position="94"/>
        <end position="112"/>
    </location>
</feature>
<dbReference type="Proteomes" id="UP001589628">
    <property type="component" value="Unassembled WGS sequence"/>
</dbReference>
<keyword evidence="1" id="KW-0472">Membrane</keyword>
<dbReference type="Pfam" id="PF09842">
    <property type="entry name" value="DUF2069"/>
    <property type="match status" value="1"/>
</dbReference>
<feature type="transmembrane region" description="Helical" evidence="1">
    <location>
        <begin position="40"/>
        <end position="57"/>
    </location>
</feature>
<organism evidence="2 3">
    <name type="scientific">Balneatrix alpica</name>
    <dbReference type="NCBI Taxonomy" id="75684"/>
    <lineage>
        <taxon>Bacteria</taxon>
        <taxon>Pseudomonadati</taxon>
        <taxon>Pseudomonadota</taxon>
        <taxon>Gammaproteobacteria</taxon>
        <taxon>Oceanospirillales</taxon>
        <taxon>Balneatrichaceae</taxon>
        <taxon>Balneatrix</taxon>
    </lineage>
</organism>
<keyword evidence="1" id="KW-0812">Transmembrane</keyword>
<dbReference type="EMBL" id="JBHLZN010000001">
    <property type="protein sequence ID" value="MFB9885621.1"/>
    <property type="molecule type" value="Genomic_DNA"/>
</dbReference>
<protein>
    <submittedName>
        <fullName evidence="2">DUF2069 domain-containing protein</fullName>
    </submittedName>
</protein>
<reference evidence="2 3" key="1">
    <citation type="submission" date="2024-09" db="EMBL/GenBank/DDBJ databases">
        <authorList>
            <person name="Sun Q."/>
            <person name="Mori K."/>
        </authorList>
    </citation>
    <scope>NUCLEOTIDE SEQUENCE [LARGE SCALE GENOMIC DNA]</scope>
    <source>
        <strain evidence="2 3">ATCC 51285</strain>
    </source>
</reference>
<evidence type="ECO:0000313" key="2">
    <source>
        <dbReference type="EMBL" id="MFB9885621.1"/>
    </source>
</evidence>
<feature type="transmembrane region" description="Helical" evidence="1">
    <location>
        <begin position="12"/>
        <end position="34"/>
    </location>
</feature>
<proteinExistence type="predicted"/>
<dbReference type="RefSeq" id="WP_027313708.1">
    <property type="nucleotide sequence ID" value="NZ_JAUESS010000005.1"/>
</dbReference>
<sequence>MSAPAPFKLRLCRLLVMSCLPGLIALYSAWYLWILPPQGISPWLPWGLHALPLLLFLPSISQGKLRPHAWLCFLLLLYFTSSVLALMIPTKMLLAAVELTLICLLFTAAMMYTRWQSRWLKGELN</sequence>
<comment type="caution">
    <text evidence="2">The sequence shown here is derived from an EMBL/GenBank/DDBJ whole genome shotgun (WGS) entry which is preliminary data.</text>
</comment>
<feature type="transmembrane region" description="Helical" evidence="1">
    <location>
        <begin position="69"/>
        <end position="88"/>
    </location>
</feature>
<evidence type="ECO:0000256" key="1">
    <source>
        <dbReference type="SAM" id="Phobius"/>
    </source>
</evidence>
<accession>A0ABV5Z8L5</accession>
<evidence type="ECO:0000313" key="3">
    <source>
        <dbReference type="Proteomes" id="UP001589628"/>
    </source>
</evidence>
<gene>
    <name evidence="2" type="ORF">ACFFLH_04275</name>
</gene>
<dbReference type="InterPro" id="IPR018643">
    <property type="entry name" value="DUF2069_membrane"/>
</dbReference>